<protein>
    <submittedName>
        <fullName evidence="2">Glycosyl transferases group 1</fullName>
    </submittedName>
</protein>
<dbReference type="PANTHER" id="PTHR46401">
    <property type="entry name" value="GLYCOSYLTRANSFERASE WBBK-RELATED"/>
    <property type="match status" value="1"/>
</dbReference>
<evidence type="ECO:0000256" key="1">
    <source>
        <dbReference type="ARBA" id="ARBA00022679"/>
    </source>
</evidence>
<reference evidence="2 3" key="1">
    <citation type="submission" date="2018-06" db="EMBL/GenBank/DDBJ databases">
        <authorList>
            <consortium name="Pathogen Informatics"/>
            <person name="Doyle S."/>
        </authorList>
    </citation>
    <scope>NUCLEOTIDE SEQUENCE [LARGE SCALE GENOMIC DNA]</scope>
    <source>
        <strain evidence="2 3">NCTC10289</strain>
    </source>
</reference>
<gene>
    <name evidence="2" type="ORF">NCTC10289_01991</name>
</gene>
<dbReference type="Gene3D" id="3.40.50.2000">
    <property type="entry name" value="Glycogen Phosphorylase B"/>
    <property type="match status" value="2"/>
</dbReference>
<dbReference type="GO" id="GO:0016757">
    <property type="term" value="F:glycosyltransferase activity"/>
    <property type="evidence" value="ECO:0007669"/>
    <property type="project" value="TreeGrafter"/>
</dbReference>
<proteinExistence type="predicted"/>
<name>A0A376D156_9CORY</name>
<dbReference type="PANTHER" id="PTHR46401:SF2">
    <property type="entry name" value="GLYCOSYLTRANSFERASE WBBK-RELATED"/>
    <property type="match status" value="1"/>
</dbReference>
<dbReference type="Proteomes" id="UP000254287">
    <property type="component" value="Unassembled WGS sequence"/>
</dbReference>
<dbReference type="RefSeq" id="WP_115023073.1">
    <property type="nucleotide sequence ID" value="NZ_CP069533.1"/>
</dbReference>
<sequence length="719" mass="81203">MSKAILYGDISPNVIDGSSIWLVSMAELLAGIFDEVHFQLKQPVKDDKLMSSLAELVNVTIYEPQVDELDPESAALACEALVKQLQPTAVVCRGINACNAFCLRNAIAPLLWSYVTELPFPPERISPNNRNRLSRIAQRSRRLFAQTESARSYLEAIAPPAAGKVVLLNPMIPDSYFSKSKEMPWPPNGELRIVYSGKFARDWKTLEMLELPRALRKLGVPASLTVVGDKFNRDLNDPTWLARMQEALSSAHNDPESGVRWLGGLPRSESMNEIAAADLGLGWRTPQLDGGLEISTKALEYGACRTIPIINQTHSNEEHFGSDYPFFVTSDATVDDLAETIVNALPSGLSASARAFAASAAYSMEQTRIRIARAFERSGALASFNSNDSSVTKVVIASHDLKFMGELMDHLQRSPKFEVQVDRWSTLHEHDEQESLRLLAWADTIFCEWAGPSLAWYSKQNLGNTRLVSRLHRFELDGPWMSDVNWDTVSGMIFVSELYRRMALEKLPIQYEQTSVIPNAVDLDDFDRPKNADARFTLGFVGMVPIHKRPDRALTLLERLLAVDDRYILRFKGRMPWEYPYEWKNPIQKQMYLEFFNRIGSDPILRRHIIFDDFSADVASWQRNIGFILSPSEVESFHMAPAEGMAARSVPIFWKRPGVDEIFGKEFLLNSLEEAVTLILDCRDEATFVSKGEYARSTVARWDPSVLLPLWEDMLGSRR</sequence>
<dbReference type="AlphaFoldDB" id="A0A376D156"/>
<evidence type="ECO:0000313" key="3">
    <source>
        <dbReference type="Proteomes" id="UP000254287"/>
    </source>
</evidence>
<dbReference type="SUPFAM" id="SSF53756">
    <property type="entry name" value="UDP-Glycosyltransferase/glycogen phosphorylase"/>
    <property type="match status" value="2"/>
</dbReference>
<keyword evidence="1 2" id="KW-0808">Transferase</keyword>
<dbReference type="GO" id="GO:0009103">
    <property type="term" value="P:lipopolysaccharide biosynthetic process"/>
    <property type="evidence" value="ECO:0007669"/>
    <property type="project" value="TreeGrafter"/>
</dbReference>
<evidence type="ECO:0000313" key="2">
    <source>
        <dbReference type="EMBL" id="STC79960.1"/>
    </source>
</evidence>
<accession>A0A376D156</accession>
<dbReference type="EMBL" id="UFXP01000001">
    <property type="protein sequence ID" value="STC79960.1"/>
    <property type="molecule type" value="Genomic_DNA"/>
</dbReference>
<organism evidence="2 3">
    <name type="scientific">Corynebacterium minutissimum</name>
    <dbReference type="NCBI Taxonomy" id="38301"/>
    <lineage>
        <taxon>Bacteria</taxon>
        <taxon>Bacillati</taxon>
        <taxon>Actinomycetota</taxon>
        <taxon>Actinomycetes</taxon>
        <taxon>Mycobacteriales</taxon>
        <taxon>Corynebacteriaceae</taxon>
        <taxon>Corynebacterium</taxon>
    </lineage>
</organism>